<dbReference type="CDD" id="cd00635">
    <property type="entry name" value="PLPDE_III_YBL036c_like"/>
    <property type="match status" value="1"/>
</dbReference>
<evidence type="ECO:0000256" key="3">
    <source>
        <dbReference type="PIRSR" id="PIRSR004848-1"/>
    </source>
</evidence>
<dbReference type="Proteomes" id="UP000252631">
    <property type="component" value="Unassembled WGS sequence"/>
</dbReference>
<gene>
    <name evidence="6" type="ORF">BJ125_104108</name>
    <name evidence="7" type="ORF">SAMN05892882_104108</name>
</gene>
<protein>
    <recommendedName>
        <fullName evidence="2">Pyridoxal phosphate homeostasis protein</fullName>
        <shortName evidence="2">PLP homeostasis protein</shortName>
    </recommendedName>
</protein>
<dbReference type="Proteomes" id="UP000256343">
    <property type="component" value="Unassembled WGS sequence"/>
</dbReference>
<dbReference type="PANTHER" id="PTHR10146:SF14">
    <property type="entry name" value="PYRIDOXAL PHOSPHATE HOMEOSTASIS PROTEIN"/>
    <property type="match status" value="1"/>
</dbReference>
<dbReference type="FunFam" id="3.20.20.10:FF:000018">
    <property type="entry name" value="Pyridoxal phosphate homeostasis protein"/>
    <property type="match status" value="1"/>
</dbReference>
<keyword evidence="9" id="KW-1185">Reference proteome</keyword>
<sequence>MAVADQLTTEDITRFGSDPARMFAANLRTVQERIAAACRRSGRRPEDVRLLPVTKTVPAQVLRLAFAAGITDFGENKLQEARDKRAALADLAIRWSIIGHLQTNKVNYLVQLASEFHALHSVRLAEELNRRLDAQGRDLDVFVQVNTSGEASKYGLQPDELIPFVERLPDYPRLKPRGLMTLAILSPDPPRVRSCFRLLRELRDRAAAVHPGVTQLSMGMTGDYETAIEEGADVVRVGQAIFGPRPTSDALYWPDIGKAPTTDPQTGSA</sequence>
<evidence type="ECO:0000256" key="1">
    <source>
        <dbReference type="ARBA" id="ARBA00022898"/>
    </source>
</evidence>
<evidence type="ECO:0000313" key="7">
    <source>
        <dbReference type="EMBL" id="SSW89810.1"/>
    </source>
</evidence>
<comment type="function">
    <text evidence="2">Pyridoxal 5'-phosphate (PLP)-binding protein, which is involved in PLP homeostasis.</text>
</comment>
<dbReference type="PANTHER" id="PTHR10146">
    <property type="entry name" value="PROLINE SYNTHETASE CO-TRANSCRIBED BACTERIAL HOMOLOG PROTEIN"/>
    <property type="match status" value="1"/>
</dbReference>
<evidence type="ECO:0000313" key="9">
    <source>
        <dbReference type="Proteomes" id="UP000256343"/>
    </source>
</evidence>
<dbReference type="PIRSF" id="PIRSF004848">
    <property type="entry name" value="YBL036c_PLPDEIII"/>
    <property type="match status" value="1"/>
</dbReference>
<dbReference type="OrthoDB" id="9804072at2"/>
<keyword evidence="1 2" id="KW-0663">Pyridoxal phosphate</keyword>
<evidence type="ECO:0000313" key="8">
    <source>
        <dbReference type="Proteomes" id="UP000252631"/>
    </source>
</evidence>
<dbReference type="Gene3D" id="3.20.20.10">
    <property type="entry name" value="Alanine racemase"/>
    <property type="match status" value="1"/>
</dbReference>
<dbReference type="RefSeq" id="WP_114356932.1">
    <property type="nucleotide sequence ID" value="NZ_QRDT01000004.1"/>
</dbReference>
<comment type="similarity">
    <text evidence="2 4">Belongs to the pyridoxal phosphate-binding protein YggS/PROSC family.</text>
</comment>
<comment type="cofactor">
    <cofactor evidence="3">
        <name>pyridoxal 5'-phosphate</name>
        <dbReference type="ChEBI" id="CHEBI:597326"/>
    </cofactor>
</comment>
<dbReference type="EMBL" id="UFQQ01000004">
    <property type="protein sequence ID" value="SSW89810.1"/>
    <property type="molecule type" value="Genomic_DNA"/>
</dbReference>
<evidence type="ECO:0000259" key="5">
    <source>
        <dbReference type="Pfam" id="PF01168"/>
    </source>
</evidence>
<feature type="domain" description="Alanine racemase N-terminal" evidence="5">
    <location>
        <begin position="27"/>
        <end position="246"/>
    </location>
</feature>
<reference evidence="6 9" key="2">
    <citation type="submission" date="2018-07" db="EMBL/GenBank/DDBJ databases">
        <title>Genomic Encyclopedia of Archaeal and Bacterial Type Strains, Phase II (KMG-II): from individual species to whole genera.</title>
        <authorList>
            <person name="Goeker M."/>
        </authorList>
    </citation>
    <scope>NUCLEOTIDE SEQUENCE [LARGE SCALE GENOMIC DNA]</scope>
    <source>
        <strain evidence="6 9">JA575</strain>
    </source>
</reference>
<dbReference type="EMBL" id="QRDT01000004">
    <property type="protein sequence ID" value="RED38357.1"/>
    <property type="molecule type" value="Genomic_DNA"/>
</dbReference>
<proteinExistence type="inferred from homology"/>
<dbReference type="AlphaFoldDB" id="A0A336JJA9"/>
<evidence type="ECO:0000313" key="6">
    <source>
        <dbReference type="EMBL" id="RED38357.1"/>
    </source>
</evidence>
<dbReference type="InterPro" id="IPR029066">
    <property type="entry name" value="PLP-binding_barrel"/>
</dbReference>
<dbReference type="InterPro" id="IPR011078">
    <property type="entry name" value="PyrdxlP_homeostasis"/>
</dbReference>
<dbReference type="NCBIfam" id="TIGR00044">
    <property type="entry name" value="YggS family pyridoxal phosphate-dependent enzyme"/>
    <property type="match status" value="1"/>
</dbReference>
<dbReference type="HAMAP" id="MF_02087">
    <property type="entry name" value="PLP_homeostasis"/>
    <property type="match status" value="1"/>
</dbReference>
<dbReference type="Pfam" id="PF01168">
    <property type="entry name" value="Ala_racemase_N"/>
    <property type="match status" value="1"/>
</dbReference>
<evidence type="ECO:0000256" key="4">
    <source>
        <dbReference type="RuleBase" id="RU004514"/>
    </source>
</evidence>
<name>A0A336JJA9_9BRAD</name>
<dbReference type="InterPro" id="IPR001608">
    <property type="entry name" value="Ala_racemase_N"/>
</dbReference>
<dbReference type="SUPFAM" id="SSF51419">
    <property type="entry name" value="PLP-binding barrel"/>
    <property type="match status" value="1"/>
</dbReference>
<feature type="modified residue" description="N6-(pyridoxal phosphate)lysine" evidence="2 3">
    <location>
        <position position="55"/>
    </location>
</feature>
<evidence type="ECO:0000256" key="2">
    <source>
        <dbReference type="HAMAP-Rule" id="MF_02087"/>
    </source>
</evidence>
<dbReference type="GO" id="GO:0030170">
    <property type="term" value="F:pyridoxal phosphate binding"/>
    <property type="evidence" value="ECO:0007669"/>
    <property type="project" value="UniProtKB-UniRule"/>
</dbReference>
<accession>A0A336JJA9</accession>
<organism evidence="7 8">
    <name type="scientific">Rhodopseudomonas pentothenatexigens</name>
    <dbReference type="NCBI Taxonomy" id="999699"/>
    <lineage>
        <taxon>Bacteria</taxon>
        <taxon>Pseudomonadati</taxon>
        <taxon>Pseudomonadota</taxon>
        <taxon>Alphaproteobacteria</taxon>
        <taxon>Hyphomicrobiales</taxon>
        <taxon>Nitrobacteraceae</taxon>
        <taxon>Rhodopseudomonas</taxon>
    </lineage>
</organism>
<reference evidence="7 8" key="1">
    <citation type="submission" date="2017-08" db="EMBL/GenBank/DDBJ databases">
        <authorList>
            <person name="de Groot N.N."/>
        </authorList>
    </citation>
    <scope>NUCLEOTIDE SEQUENCE [LARGE SCALE GENOMIC DNA]</scope>
    <source>
        <strain evidence="7 8">JA575</strain>
    </source>
</reference>